<evidence type="ECO:0000313" key="3">
    <source>
        <dbReference type="Proteomes" id="UP000030624"/>
    </source>
</evidence>
<dbReference type="STRING" id="565033.GACE_0838"/>
<keyword evidence="1" id="KW-0812">Transmembrane</keyword>
<feature type="transmembrane region" description="Helical" evidence="1">
    <location>
        <begin position="340"/>
        <end position="359"/>
    </location>
</feature>
<dbReference type="AlphaFoldDB" id="A0A0A7GG40"/>
<proteinExistence type="predicted"/>
<evidence type="ECO:0000256" key="1">
    <source>
        <dbReference type="SAM" id="Phobius"/>
    </source>
</evidence>
<gene>
    <name evidence="2" type="ORF">GACE_0838</name>
</gene>
<dbReference type="EMBL" id="CP009552">
    <property type="protein sequence ID" value="AIY89887.1"/>
    <property type="molecule type" value="Genomic_DNA"/>
</dbReference>
<reference evidence="2 3" key="1">
    <citation type="journal article" date="2015" name="Appl. Environ. Microbiol.">
        <title>The Geoglobus acetivorans genome: Fe(III) reduction, acetate utilization, autotrophic growth, and degradation of aromatic compounds in a hyperthermophilic archaeon.</title>
        <authorList>
            <person name="Mardanov A.V."/>
            <person name="Slododkina G.B."/>
            <person name="Slobodkin A.I."/>
            <person name="Beletsky A.V."/>
            <person name="Gavrilov S.N."/>
            <person name="Kublanov I.V."/>
            <person name="Bonch-Osmolovskaya E.A."/>
            <person name="Skryabin K.G."/>
            <person name="Ravin N.V."/>
        </authorList>
    </citation>
    <scope>NUCLEOTIDE SEQUENCE [LARGE SCALE GENOMIC DNA]</scope>
    <source>
        <strain evidence="2 3">SBH6</strain>
    </source>
</reference>
<evidence type="ECO:0000313" key="2">
    <source>
        <dbReference type="EMBL" id="AIY89887.1"/>
    </source>
</evidence>
<organism evidence="2 3">
    <name type="scientific">Geoglobus acetivorans</name>
    <dbReference type="NCBI Taxonomy" id="565033"/>
    <lineage>
        <taxon>Archaea</taxon>
        <taxon>Methanobacteriati</taxon>
        <taxon>Methanobacteriota</taxon>
        <taxon>Archaeoglobi</taxon>
        <taxon>Archaeoglobales</taxon>
        <taxon>Archaeoglobaceae</taxon>
        <taxon>Geoglobus</taxon>
    </lineage>
</organism>
<dbReference type="HOGENOM" id="CLU_529589_0_0_2"/>
<dbReference type="Proteomes" id="UP000030624">
    <property type="component" value="Chromosome"/>
</dbReference>
<feature type="transmembrane region" description="Helical" evidence="1">
    <location>
        <begin position="278"/>
        <end position="302"/>
    </location>
</feature>
<protein>
    <recommendedName>
        <fullName evidence="4">Phage tail length tape-measure protein</fullName>
    </recommendedName>
</protein>
<keyword evidence="1" id="KW-1133">Transmembrane helix</keyword>
<name>A0A0A7GG40_GEOAI</name>
<accession>A0A0A7GG40</accession>
<dbReference type="RefSeq" id="WP_048091426.1">
    <property type="nucleotide sequence ID" value="NZ_CP009552.1"/>
</dbReference>
<evidence type="ECO:0008006" key="4">
    <source>
        <dbReference type="Google" id="ProtNLM"/>
    </source>
</evidence>
<sequence>MEALRSLYVVIQLKDQITDQLRRVNHAVDSVKSGVKNLTETIEQYKWAVVGAGAALSAFAYGGFRFFSDATKELANFQDAMRVFRAYAGENADAILKAMEEAAEGTIDSTQMILNANRAIVMGIDPEYLPRMMRIARAAARAMGTDVQYMFESIAVGSARQSKLILDNLGIIVDAEAAYEKYAKQLGKTADQLTEAEKRQAFLNAVMEAGEKLVRKVDLSQETLNEQLMKSRVAWQEFKKALAEGALPTIKAFTEGLEGLTAWLRDLPKPVKAVIGTFGVLATGVSAVVGPLLMQAAALALLKVQIIQLTGTTSLLAGLRVMMLGFASSVWAAIVPLLPIVAMIGAVVAAILLLQDVLVKGWDKSYLGKFVGWLLEKLPFLKSVAEAVGNAFNLLKRVFNWVTSSIKNLITWIQNAWKTLTESPVFKAVQGLLNLTPAGIGLKATTTMITEHRLPSLSEIVPKPAQMISTVQSKVEHKQINAPISIKIEGVKDPEKVAELVERRLERRFNAIGV</sequence>
<dbReference type="eggNOG" id="arCOG11109">
    <property type="taxonomic scope" value="Archaea"/>
</dbReference>
<keyword evidence="1" id="KW-0472">Membrane</keyword>
<dbReference type="GeneID" id="24797435"/>
<dbReference type="KEGG" id="gac:GACE_0838"/>